<protein>
    <submittedName>
        <fullName evidence="2">Glycosyltransferase family 2 protein</fullName>
    </submittedName>
</protein>
<dbReference type="Proteomes" id="UP000672011">
    <property type="component" value="Chromosome"/>
</dbReference>
<reference evidence="2 3" key="1">
    <citation type="journal article" date="2021" name="Int. J. Syst. Evol. Microbiol.">
        <title>Faecalibacter bovis sp. nov., isolated from cow faeces.</title>
        <authorList>
            <person name="Li F."/>
            <person name="Zhao W."/>
            <person name="Hong Q."/>
            <person name="Shao Q."/>
            <person name="Song J."/>
            <person name="Yang S."/>
        </authorList>
    </citation>
    <scope>NUCLEOTIDE SEQUENCE [LARGE SCALE GENOMIC DNA]</scope>
    <source>
        <strain evidence="2 3">ZY171143</strain>
    </source>
</reference>
<dbReference type="Gene3D" id="3.90.550.10">
    <property type="entry name" value="Spore Coat Polysaccharide Biosynthesis Protein SpsA, Chain A"/>
    <property type="match status" value="1"/>
</dbReference>
<dbReference type="Pfam" id="PF00535">
    <property type="entry name" value="Glycos_transf_2"/>
    <property type="match status" value="1"/>
</dbReference>
<dbReference type="InterPro" id="IPR001173">
    <property type="entry name" value="Glyco_trans_2-like"/>
</dbReference>
<sequence>MLLNKMLLTIIIPMYNVSQYLEKCIKNINIENIDYEILMINDGSPDNSLELAGQLKAVKPNIKILSQENKGLGGARNLGIKNAIGKYILFLDADDILIKQDYKFLEEEHADIIEFSSRNVNESQNIISEFNANNVKECIDGILYAKNNPSMFSACNKLYSNRFLKANNLFFKEHIYIEDFEFNTRAFILTKCLKSYNSIIQHFVQMPNSITRNNDKIRKLKLVNDMIIVAHSINTFKENNNISNSTFIEERLTWLTVDIIYHSLKNNLGNIFLNEKINELKKNDLYRTNVKLKNINKERFRKLLNFPLGLSIIVFFLNLKYGD</sequence>
<name>A0ABX7XFI1_9FLAO</name>
<organism evidence="2 3">
    <name type="scientific">Faecalibacter bovis</name>
    <dbReference type="NCBI Taxonomy" id="2898187"/>
    <lineage>
        <taxon>Bacteria</taxon>
        <taxon>Pseudomonadati</taxon>
        <taxon>Bacteroidota</taxon>
        <taxon>Flavobacteriia</taxon>
        <taxon>Flavobacteriales</taxon>
        <taxon>Weeksellaceae</taxon>
        <taxon>Faecalibacter</taxon>
    </lineage>
</organism>
<dbReference type="PANTHER" id="PTHR22916">
    <property type="entry name" value="GLYCOSYLTRANSFERASE"/>
    <property type="match status" value="1"/>
</dbReference>
<proteinExistence type="predicted"/>
<feature type="domain" description="Glycosyltransferase 2-like" evidence="1">
    <location>
        <begin position="9"/>
        <end position="125"/>
    </location>
</feature>
<dbReference type="SUPFAM" id="SSF53448">
    <property type="entry name" value="Nucleotide-diphospho-sugar transferases"/>
    <property type="match status" value="1"/>
</dbReference>
<reference evidence="3" key="2">
    <citation type="submission" date="2021-04" db="EMBL/GenBank/DDBJ databases">
        <title>Taxonomy of Flavobacteriaceae bacterium ZY171143.</title>
        <authorList>
            <person name="Li F."/>
        </authorList>
    </citation>
    <scope>NUCLEOTIDE SEQUENCE [LARGE SCALE GENOMIC DNA]</scope>
    <source>
        <strain evidence="3">ZY171143</strain>
    </source>
</reference>
<evidence type="ECO:0000313" key="3">
    <source>
        <dbReference type="Proteomes" id="UP000672011"/>
    </source>
</evidence>
<accession>A0ABX7XFI1</accession>
<dbReference type="RefSeq" id="WP_230477383.1">
    <property type="nucleotide sequence ID" value="NZ_CP072842.1"/>
</dbReference>
<dbReference type="InterPro" id="IPR029044">
    <property type="entry name" value="Nucleotide-diphossugar_trans"/>
</dbReference>
<evidence type="ECO:0000313" key="2">
    <source>
        <dbReference type="EMBL" id="QTV06623.1"/>
    </source>
</evidence>
<keyword evidence="3" id="KW-1185">Reference proteome</keyword>
<dbReference type="CDD" id="cd00761">
    <property type="entry name" value="Glyco_tranf_GTA_type"/>
    <property type="match status" value="1"/>
</dbReference>
<dbReference type="EMBL" id="CP072842">
    <property type="protein sequence ID" value="QTV06623.1"/>
    <property type="molecule type" value="Genomic_DNA"/>
</dbReference>
<gene>
    <name evidence="2" type="ORF">J9309_04680</name>
</gene>
<dbReference type="PANTHER" id="PTHR22916:SF3">
    <property type="entry name" value="UDP-GLCNAC:BETAGAL BETA-1,3-N-ACETYLGLUCOSAMINYLTRANSFERASE-LIKE PROTEIN 1"/>
    <property type="match status" value="1"/>
</dbReference>
<evidence type="ECO:0000259" key="1">
    <source>
        <dbReference type="Pfam" id="PF00535"/>
    </source>
</evidence>